<feature type="compositionally biased region" description="Basic residues" evidence="1">
    <location>
        <begin position="283"/>
        <end position="298"/>
    </location>
</feature>
<dbReference type="AlphaFoldDB" id="A0AAV3RNZ5"/>
<gene>
    <name evidence="2" type="ORF">LIER_30182</name>
</gene>
<feature type="region of interest" description="Disordered" evidence="1">
    <location>
        <begin position="273"/>
        <end position="298"/>
    </location>
</feature>
<protein>
    <submittedName>
        <fullName evidence="2">Uncharacterized protein</fullName>
    </submittedName>
</protein>
<reference evidence="2 3" key="1">
    <citation type="submission" date="2024-01" db="EMBL/GenBank/DDBJ databases">
        <title>The complete chloroplast genome sequence of Lithospermum erythrorhizon: insights into the phylogenetic relationship among Boraginaceae species and the maternal lineages of purple gromwells.</title>
        <authorList>
            <person name="Okada T."/>
            <person name="Watanabe K."/>
        </authorList>
    </citation>
    <scope>NUCLEOTIDE SEQUENCE [LARGE SCALE GENOMIC DNA]</scope>
</reference>
<dbReference type="Proteomes" id="UP001454036">
    <property type="component" value="Unassembled WGS sequence"/>
</dbReference>
<proteinExistence type="predicted"/>
<keyword evidence="3" id="KW-1185">Reference proteome</keyword>
<feature type="region of interest" description="Disordered" evidence="1">
    <location>
        <begin position="1"/>
        <end position="21"/>
    </location>
</feature>
<organism evidence="2 3">
    <name type="scientific">Lithospermum erythrorhizon</name>
    <name type="common">Purple gromwell</name>
    <name type="synonym">Lithospermum officinale var. erythrorhizon</name>
    <dbReference type="NCBI Taxonomy" id="34254"/>
    <lineage>
        <taxon>Eukaryota</taxon>
        <taxon>Viridiplantae</taxon>
        <taxon>Streptophyta</taxon>
        <taxon>Embryophyta</taxon>
        <taxon>Tracheophyta</taxon>
        <taxon>Spermatophyta</taxon>
        <taxon>Magnoliopsida</taxon>
        <taxon>eudicotyledons</taxon>
        <taxon>Gunneridae</taxon>
        <taxon>Pentapetalae</taxon>
        <taxon>asterids</taxon>
        <taxon>lamiids</taxon>
        <taxon>Boraginales</taxon>
        <taxon>Boraginaceae</taxon>
        <taxon>Boraginoideae</taxon>
        <taxon>Lithospermeae</taxon>
        <taxon>Lithospermum</taxon>
    </lineage>
</organism>
<dbReference type="EMBL" id="BAABME010010682">
    <property type="protein sequence ID" value="GAA0180979.1"/>
    <property type="molecule type" value="Genomic_DNA"/>
</dbReference>
<sequence>MDGLQPKKEQEAPKAAQPHYPNKEIEVIEALKGLTLPLTQEENVASTILKGFVTPVQEPKIELRTVNPKAYDFLVKVGYDPTKDAAMGKSTPEVKTHGLNETQEKMQRKGYSIKISTSGLEYTLKPPLEEVANILDKYPDKSVYRYIYEQSFWNRCRPPKTKENKVNFQILKAEFMYEVIPQRERTLEEKLDLVMHRYIYEQNLWENDGKPDPRCKSEVARILNKHPDKWVYWNICEQTLWNECRMPKSKRTSKVVCLNHLLFNKTMDVITQQHSNDLERRRNEKRPRYGRPSRHYHL</sequence>
<feature type="compositionally biased region" description="Basic and acidic residues" evidence="1">
    <location>
        <begin position="1"/>
        <end position="12"/>
    </location>
</feature>
<name>A0AAV3RNZ5_LITER</name>
<evidence type="ECO:0000313" key="3">
    <source>
        <dbReference type="Proteomes" id="UP001454036"/>
    </source>
</evidence>
<evidence type="ECO:0000256" key="1">
    <source>
        <dbReference type="SAM" id="MobiDB-lite"/>
    </source>
</evidence>
<evidence type="ECO:0000313" key="2">
    <source>
        <dbReference type="EMBL" id="GAA0180979.1"/>
    </source>
</evidence>
<comment type="caution">
    <text evidence="2">The sequence shown here is derived from an EMBL/GenBank/DDBJ whole genome shotgun (WGS) entry which is preliminary data.</text>
</comment>
<accession>A0AAV3RNZ5</accession>